<proteinExistence type="inferred from homology"/>
<dbReference type="InterPro" id="IPR032106">
    <property type="entry name" value="2-oxogl_dehyd_N"/>
</dbReference>
<evidence type="ECO:0000256" key="4">
    <source>
        <dbReference type="ARBA" id="ARBA00023052"/>
    </source>
</evidence>
<evidence type="ECO:0000256" key="1">
    <source>
        <dbReference type="ARBA" id="ARBA00001964"/>
    </source>
</evidence>
<dbReference type="Pfam" id="PF16078">
    <property type="entry name" value="2-oxogl_dehyd_N"/>
    <property type="match status" value="1"/>
</dbReference>
<dbReference type="InterPro" id="IPR011603">
    <property type="entry name" value="2oxoglutarate_DH_E1"/>
</dbReference>
<dbReference type="GO" id="GO:0045252">
    <property type="term" value="C:oxoglutarate dehydrogenase complex"/>
    <property type="evidence" value="ECO:0007669"/>
    <property type="project" value="TreeGrafter"/>
</dbReference>
<dbReference type="EMBL" id="JAWJWE010000039">
    <property type="protein sequence ID" value="KAK6620919.1"/>
    <property type="molecule type" value="Genomic_DNA"/>
</dbReference>
<evidence type="ECO:0000313" key="10">
    <source>
        <dbReference type="Proteomes" id="UP001372834"/>
    </source>
</evidence>
<dbReference type="Proteomes" id="UP001372834">
    <property type="component" value="Unassembled WGS sequence"/>
</dbReference>
<dbReference type="GO" id="GO:0005739">
    <property type="term" value="C:mitochondrion"/>
    <property type="evidence" value="ECO:0007669"/>
    <property type="project" value="TreeGrafter"/>
</dbReference>
<keyword evidence="4" id="KW-0786">Thiamine pyrophosphate</keyword>
<keyword evidence="3" id="KW-0560">Oxidoreductase</keyword>
<evidence type="ECO:0000313" key="9">
    <source>
        <dbReference type="EMBL" id="KAK6620919.1"/>
    </source>
</evidence>
<comment type="similarity">
    <text evidence="2">Belongs to the alpha-ketoglutarate dehydrogenase family.</text>
</comment>
<gene>
    <name evidence="9" type="ORF">RUM43_011218</name>
</gene>
<dbReference type="GO" id="GO:0030976">
    <property type="term" value="F:thiamine pyrophosphate binding"/>
    <property type="evidence" value="ECO:0007669"/>
    <property type="project" value="InterPro"/>
</dbReference>
<dbReference type="GO" id="GO:0004591">
    <property type="term" value="F:oxoglutarate dehydrogenase (succinyl-transferring) activity"/>
    <property type="evidence" value="ECO:0007669"/>
    <property type="project" value="TreeGrafter"/>
</dbReference>
<dbReference type="AlphaFoldDB" id="A0AAN8NLP4"/>
<evidence type="ECO:0000256" key="2">
    <source>
        <dbReference type="ARBA" id="ARBA00006936"/>
    </source>
</evidence>
<evidence type="ECO:0000259" key="8">
    <source>
        <dbReference type="Pfam" id="PF16078"/>
    </source>
</evidence>
<evidence type="ECO:0000256" key="3">
    <source>
        <dbReference type="ARBA" id="ARBA00023002"/>
    </source>
</evidence>
<dbReference type="PANTHER" id="PTHR23152">
    <property type="entry name" value="2-OXOGLUTARATE DEHYDROGENASE"/>
    <property type="match status" value="1"/>
</dbReference>
<comment type="caution">
    <text evidence="9">The sequence shown here is derived from an EMBL/GenBank/DDBJ whole genome shotgun (WGS) entry which is preliminary data.</text>
</comment>
<organism evidence="9 10">
    <name type="scientific">Polyplax serrata</name>
    <name type="common">Common mouse louse</name>
    <dbReference type="NCBI Taxonomy" id="468196"/>
    <lineage>
        <taxon>Eukaryota</taxon>
        <taxon>Metazoa</taxon>
        <taxon>Ecdysozoa</taxon>
        <taxon>Arthropoda</taxon>
        <taxon>Hexapoda</taxon>
        <taxon>Insecta</taxon>
        <taxon>Pterygota</taxon>
        <taxon>Neoptera</taxon>
        <taxon>Paraneoptera</taxon>
        <taxon>Psocodea</taxon>
        <taxon>Troctomorpha</taxon>
        <taxon>Phthiraptera</taxon>
        <taxon>Anoplura</taxon>
        <taxon>Polyplacidae</taxon>
        <taxon>Polyplax</taxon>
    </lineage>
</organism>
<comment type="function">
    <text evidence="5">The 2-oxoglutarate dehydrogenase complex catalyzes the overall conversion of 2-oxoglutarate to succinyl-CoA and CO(2). It contains multiple copies of three enzymatic components: 2-oxoglutarate dehydrogenase (E1), dihydrolipoamide succinyltransferase (E2) and lipoamide dehydrogenase (E3).</text>
</comment>
<name>A0AAN8NLP4_POLSC</name>
<evidence type="ECO:0000256" key="5">
    <source>
        <dbReference type="ARBA" id="ARBA00037426"/>
    </source>
</evidence>
<comment type="cofactor">
    <cofactor evidence="1">
        <name>thiamine diphosphate</name>
        <dbReference type="ChEBI" id="CHEBI:58937"/>
    </cofactor>
</comment>
<evidence type="ECO:0000256" key="6">
    <source>
        <dbReference type="ARBA" id="ARBA00040267"/>
    </source>
</evidence>
<evidence type="ECO:0000256" key="7">
    <source>
        <dbReference type="ARBA" id="ARBA00042984"/>
    </source>
</evidence>
<accession>A0AAN8NLP4</accession>
<dbReference type="Gene3D" id="1.10.287.1150">
    <property type="entry name" value="TPP helical domain"/>
    <property type="match status" value="1"/>
</dbReference>
<sequence>MYRARLVLSKLAPIIPNAGEPERFGAWLLRNTKSSAAGGITWTQRKHYSASAEPFLNGSSTAYVEEMYNAWLADPKSVHVSWDAFFRSSSSGALPGQAYQGPPSLAPPRNNEVPLSGLLTAGGSLPGLGGSAVSERIIDDHLAVQAIIRSYQVRGHLVADLDPIEIKFGNGTLFYNRHGQPDPSVVRDYLIQIELDVSISCNEKASDCLMNFNMVSCKLTFADVKCLVGDSQEDQNEVHHLLFMSRGHFVAELDPLRIMYADLHSRYEERGNRPSKLVVRDHMLVYITKIIKQRQLYHDLSTKFLKLLSSLSLKATVEVFRQNLTLSKPLQLSNTYKNLMYA</sequence>
<dbReference type="GO" id="GO:0006099">
    <property type="term" value="P:tricarboxylic acid cycle"/>
    <property type="evidence" value="ECO:0007669"/>
    <property type="project" value="TreeGrafter"/>
</dbReference>
<dbReference type="PANTHER" id="PTHR23152:SF4">
    <property type="entry name" value="2-OXOADIPATE DEHYDROGENASE COMPLEX COMPONENT E1"/>
    <property type="match status" value="1"/>
</dbReference>
<protein>
    <recommendedName>
        <fullName evidence="6">2-oxoglutarate dehydrogenase, mitochondrial</fullName>
    </recommendedName>
    <alternativeName>
        <fullName evidence="7">2-oxoglutarate dehydrogenase complex component E1</fullName>
    </alternativeName>
</protein>
<feature type="domain" description="2-oxoglutarate dehydrogenase E1 component N-terminal" evidence="8">
    <location>
        <begin position="54"/>
        <end position="92"/>
    </location>
</feature>
<reference evidence="9 10" key="1">
    <citation type="submission" date="2023-10" db="EMBL/GenBank/DDBJ databases">
        <title>Genomes of two closely related lineages of the louse Polyplax serrata with different host specificities.</title>
        <authorList>
            <person name="Martinu J."/>
            <person name="Tarabai H."/>
            <person name="Stefka J."/>
            <person name="Hypsa V."/>
        </authorList>
    </citation>
    <scope>NUCLEOTIDE SEQUENCE [LARGE SCALE GENOMIC DNA]</scope>
    <source>
        <strain evidence="9">HR10_N</strain>
    </source>
</reference>